<evidence type="ECO:0000256" key="5">
    <source>
        <dbReference type="PROSITE-ProRule" id="PRU01240"/>
    </source>
</evidence>
<dbReference type="PROSITE" id="PS00138">
    <property type="entry name" value="SUBTILASE_SER"/>
    <property type="match status" value="1"/>
</dbReference>
<dbReference type="PROSITE" id="PS00137">
    <property type="entry name" value="SUBTILASE_HIS"/>
    <property type="match status" value="1"/>
</dbReference>
<sequence length="379" mass="39497">MFIMKTLYAITSSVLLFTGTAVAQPVPFDLKNQFIIQFESSISSEKRRAIALEITNAKGQVHHHYSHALQGMSITLPPQALTKLQERFGDAIIHIEKNQIVSLAKPGNGKGGGGKGDGDSGSTTPRAPEVIPWGVSRVGGPQIAEYGTAWVIDTGIDSRHPDLNVDKYRGANFIRGKNTTEDGNGHGTHVAGTIAAKADGYDVVGVAAGATVIPVRVLDNNGSGTMDGVIAGVDHVYRNGQYGDCANMSLGAQGFSSALDTAIKAAANKGIIFAVAAGNSSANAANFTPASTTHPNVFTISSVGQYDNFSWFSNYGSVVEYALPGENILSTKTGGGTVAYNGTSMAAPHFCGLAIIGSYYINAYANNDPDGSPDPIPSL</sequence>
<dbReference type="SUPFAM" id="SSF54897">
    <property type="entry name" value="Protease propeptides/inhibitors"/>
    <property type="match status" value="1"/>
</dbReference>
<evidence type="ECO:0000313" key="9">
    <source>
        <dbReference type="EMBL" id="NVP00314.1"/>
    </source>
</evidence>
<feature type="chain" id="PRO_5032704598" evidence="7">
    <location>
        <begin position="24"/>
        <end position="379"/>
    </location>
</feature>
<comment type="caution">
    <text evidence="9">The sequence shown here is derived from an EMBL/GenBank/DDBJ whole genome shotgun (WGS) entry which is preliminary data.</text>
</comment>
<feature type="active site" description="Charge relay system" evidence="5">
    <location>
        <position position="186"/>
    </location>
</feature>
<dbReference type="InterPro" id="IPR023828">
    <property type="entry name" value="Peptidase_S8_Ser-AS"/>
</dbReference>
<dbReference type="RefSeq" id="WP_081327341.1">
    <property type="nucleotide sequence ID" value="NZ_LZFN01000173.1"/>
</dbReference>
<dbReference type="InterPro" id="IPR050131">
    <property type="entry name" value="Peptidase_S8_subtilisin-like"/>
</dbReference>
<keyword evidence="3 5" id="KW-0378">Hydrolase</keyword>
<feature type="region of interest" description="Disordered" evidence="6">
    <location>
        <begin position="104"/>
        <end position="134"/>
    </location>
</feature>
<dbReference type="EMBL" id="JABXOR010000558">
    <property type="protein sequence ID" value="NVP00314.1"/>
    <property type="molecule type" value="Genomic_DNA"/>
</dbReference>
<accession>A0A850QQQ3</accession>
<evidence type="ECO:0000256" key="4">
    <source>
        <dbReference type="ARBA" id="ARBA00022825"/>
    </source>
</evidence>
<dbReference type="PANTHER" id="PTHR43806">
    <property type="entry name" value="PEPTIDASE S8"/>
    <property type="match status" value="1"/>
</dbReference>
<feature type="active site" description="Charge relay system" evidence="5">
    <location>
        <position position="153"/>
    </location>
</feature>
<feature type="signal peptide" evidence="7">
    <location>
        <begin position="1"/>
        <end position="23"/>
    </location>
</feature>
<dbReference type="Gene3D" id="3.40.50.200">
    <property type="entry name" value="Peptidase S8/S53 domain"/>
    <property type="match status" value="1"/>
</dbReference>
<dbReference type="Pfam" id="PF00082">
    <property type="entry name" value="Peptidase_S8"/>
    <property type="match status" value="1"/>
</dbReference>
<dbReference type="AlphaFoldDB" id="A0A850QQQ3"/>
<evidence type="ECO:0000313" key="10">
    <source>
        <dbReference type="Proteomes" id="UP000533429"/>
    </source>
</evidence>
<dbReference type="GO" id="GO:0006508">
    <property type="term" value="P:proteolysis"/>
    <property type="evidence" value="ECO:0007669"/>
    <property type="project" value="UniProtKB-KW"/>
</dbReference>
<dbReference type="GO" id="GO:0004252">
    <property type="term" value="F:serine-type endopeptidase activity"/>
    <property type="evidence" value="ECO:0007669"/>
    <property type="project" value="UniProtKB-UniRule"/>
</dbReference>
<dbReference type="PROSITE" id="PS51892">
    <property type="entry name" value="SUBTILASE"/>
    <property type="match status" value="1"/>
</dbReference>
<keyword evidence="4 5" id="KW-0720">Serine protease</keyword>
<dbReference type="InterPro" id="IPR037045">
    <property type="entry name" value="S8pro/Inhibitor_I9_sf"/>
</dbReference>
<name>A0A850QQQ3_PHODD</name>
<feature type="domain" description="Peptidase S8/S53" evidence="8">
    <location>
        <begin position="151"/>
        <end position="354"/>
    </location>
</feature>
<dbReference type="PRINTS" id="PR00723">
    <property type="entry name" value="SUBTILISIN"/>
</dbReference>
<evidence type="ECO:0000259" key="8">
    <source>
        <dbReference type="Pfam" id="PF00082"/>
    </source>
</evidence>
<dbReference type="InterPro" id="IPR015500">
    <property type="entry name" value="Peptidase_S8_subtilisin-rel"/>
</dbReference>
<feature type="active site" description="Charge relay system" evidence="5">
    <location>
        <position position="344"/>
    </location>
</feature>
<evidence type="ECO:0000256" key="3">
    <source>
        <dbReference type="ARBA" id="ARBA00022801"/>
    </source>
</evidence>
<dbReference type="InterPro" id="IPR022398">
    <property type="entry name" value="Peptidase_S8_His-AS"/>
</dbReference>
<proteinExistence type="inferred from homology"/>
<gene>
    <name evidence="9" type="ORF">HWA77_08850</name>
</gene>
<keyword evidence="7" id="KW-0732">Signal</keyword>
<reference evidence="9 10" key="1">
    <citation type="submission" date="2020-06" db="EMBL/GenBank/DDBJ databases">
        <title>Photobacterium damselae subsp. damselae comparative genomics.</title>
        <authorList>
            <person name="Osorio C.R."/>
        </authorList>
    </citation>
    <scope>NUCLEOTIDE SEQUENCE [LARGE SCALE GENOMIC DNA]</scope>
    <source>
        <strain evidence="9 10">TW250/03</strain>
    </source>
</reference>
<dbReference type="InterPro" id="IPR000209">
    <property type="entry name" value="Peptidase_S8/S53_dom"/>
</dbReference>
<evidence type="ECO:0000256" key="6">
    <source>
        <dbReference type="SAM" id="MobiDB-lite"/>
    </source>
</evidence>
<dbReference type="Proteomes" id="UP000533429">
    <property type="component" value="Unassembled WGS sequence"/>
</dbReference>
<evidence type="ECO:0000256" key="1">
    <source>
        <dbReference type="ARBA" id="ARBA00011073"/>
    </source>
</evidence>
<dbReference type="InterPro" id="IPR036852">
    <property type="entry name" value="Peptidase_S8/S53_dom_sf"/>
</dbReference>
<organism evidence="9 10">
    <name type="scientific">Photobacterium damselae subsp. damselae</name>
    <name type="common">Listonella damsela</name>
    <dbReference type="NCBI Taxonomy" id="85581"/>
    <lineage>
        <taxon>Bacteria</taxon>
        <taxon>Pseudomonadati</taxon>
        <taxon>Pseudomonadota</taxon>
        <taxon>Gammaproteobacteria</taxon>
        <taxon>Vibrionales</taxon>
        <taxon>Vibrionaceae</taxon>
        <taxon>Photobacterium</taxon>
    </lineage>
</organism>
<evidence type="ECO:0000256" key="7">
    <source>
        <dbReference type="SAM" id="SignalP"/>
    </source>
</evidence>
<protein>
    <submittedName>
        <fullName evidence="9">S8 family serine peptidase</fullName>
    </submittedName>
</protein>
<keyword evidence="2 5" id="KW-0645">Protease</keyword>
<dbReference type="PANTHER" id="PTHR43806:SF11">
    <property type="entry name" value="CEREVISIN-RELATED"/>
    <property type="match status" value="1"/>
</dbReference>
<comment type="similarity">
    <text evidence="1 5">Belongs to the peptidase S8 family.</text>
</comment>
<dbReference type="SUPFAM" id="SSF52743">
    <property type="entry name" value="Subtilisin-like"/>
    <property type="match status" value="1"/>
</dbReference>
<dbReference type="Gene3D" id="3.30.70.80">
    <property type="entry name" value="Peptidase S8 propeptide/proteinase inhibitor I9"/>
    <property type="match status" value="1"/>
</dbReference>
<evidence type="ECO:0000256" key="2">
    <source>
        <dbReference type="ARBA" id="ARBA00022670"/>
    </source>
</evidence>